<feature type="transmembrane region" description="Helical" evidence="1">
    <location>
        <begin position="31"/>
        <end position="54"/>
    </location>
</feature>
<protein>
    <submittedName>
        <fullName evidence="2">Uncharacterized protein</fullName>
    </submittedName>
</protein>
<gene>
    <name evidence="2" type="ORF">LCGC14_2118970</name>
</gene>
<dbReference type="EMBL" id="LAZR01026345">
    <property type="protein sequence ID" value="KKL69035.1"/>
    <property type="molecule type" value="Genomic_DNA"/>
</dbReference>
<reference evidence="2" key="1">
    <citation type="journal article" date="2015" name="Nature">
        <title>Complex archaea that bridge the gap between prokaryotes and eukaryotes.</title>
        <authorList>
            <person name="Spang A."/>
            <person name="Saw J.H."/>
            <person name="Jorgensen S.L."/>
            <person name="Zaremba-Niedzwiedzka K."/>
            <person name="Martijn J."/>
            <person name="Lind A.E."/>
            <person name="van Eijk R."/>
            <person name="Schleper C."/>
            <person name="Guy L."/>
            <person name="Ettema T.J."/>
        </authorList>
    </citation>
    <scope>NUCLEOTIDE SEQUENCE</scope>
</reference>
<evidence type="ECO:0000313" key="2">
    <source>
        <dbReference type="EMBL" id="KKL69035.1"/>
    </source>
</evidence>
<accession>A0A0F9GHX7</accession>
<feature type="transmembrane region" description="Helical" evidence="1">
    <location>
        <begin position="60"/>
        <end position="79"/>
    </location>
</feature>
<keyword evidence="1" id="KW-1133">Transmembrane helix</keyword>
<keyword evidence="1" id="KW-0472">Membrane</keyword>
<organism evidence="2">
    <name type="scientific">marine sediment metagenome</name>
    <dbReference type="NCBI Taxonomy" id="412755"/>
    <lineage>
        <taxon>unclassified sequences</taxon>
        <taxon>metagenomes</taxon>
        <taxon>ecological metagenomes</taxon>
    </lineage>
</organism>
<proteinExistence type="predicted"/>
<evidence type="ECO:0000256" key="1">
    <source>
        <dbReference type="SAM" id="Phobius"/>
    </source>
</evidence>
<feature type="non-terminal residue" evidence="2">
    <location>
        <position position="107"/>
    </location>
</feature>
<keyword evidence="1" id="KW-0812">Transmembrane</keyword>
<name>A0A0F9GHX7_9ZZZZ</name>
<comment type="caution">
    <text evidence="2">The sequence shown here is derived from an EMBL/GenBank/DDBJ whole genome shotgun (WGS) entry which is preliminary data.</text>
</comment>
<dbReference type="AlphaFoldDB" id="A0A0F9GHX7"/>
<sequence>MEKARRKLTGQSHALGAAWGNLKLVAQHAGIYIQIMILGFTSVSAYAVISRWFLDMGVQLRFWQFATIAGALIALATLFEWRFGLPSSFISWNRQWWEHRNPMRREL</sequence>